<dbReference type="PROSITE" id="PS50850">
    <property type="entry name" value="MFS"/>
    <property type="match status" value="1"/>
</dbReference>
<comment type="caution">
    <text evidence="9">The sequence shown here is derived from an EMBL/GenBank/DDBJ whole genome shotgun (WGS) entry which is preliminary data.</text>
</comment>
<keyword evidence="4 7" id="KW-1133">Transmembrane helix</keyword>
<feature type="transmembrane region" description="Helical" evidence="7">
    <location>
        <begin position="455"/>
        <end position="475"/>
    </location>
</feature>
<dbReference type="Gene3D" id="1.20.1250.20">
    <property type="entry name" value="MFS general substrate transporter like domains"/>
    <property type="match status" value="1"/>
</dbReference>
<feature type="transmembrane region" description="Helical" evidence="7">
    <location>
        <begin position="163"/>
        <end position="183"/>
    </location>
</feature>
<evidence type="ECO:0000259" key="8">
    <source>
        <dbReference type="PROSITE" id="PS50850"/>
    </source>
</evidence>
<dbReference type="SUPFAM" id="SSF103473">
    <property type="entry name" value="MFS general substrate transporter"/>
    <property type="match status" value="1"/>
</dbReference>
<keyword evidence="2" id="KW-0813">Transport</keyword>
<feature type="transmembrane region" description="Helical" evidence="7">
    <location>
        <begin position="195"/>
        <end position="217"/>
    </location>
</feature>
<dbReference type="GO" id="GO:0022857">
    <property type="term" value="F:transmembrane transporter activity"/>
    <property type="evidence" value="ECO:0007669"/>
    <property type="project" value="InterPro"/>
</dbReference>
<feature type="transmembrane region" description="Helical" evidence="7">
    <location>
        <begin position="132"/>
        <end position="151"/>
    </location>
</feature>
<dbReference type="Proteomes" id="UP000639643">
    <property type="component" value="Unassembled WGS sequence"/>
</dbReference>
<dbReference type="PANTHER" id="PTHR43791">
    <property type="entry name" value="PERMEASE-RELATED"/>
    <property type="match status" value="1"/>
</dbReference>
<evidence type="ECO:0000256" key="4">
    <source>
        <dbReference type="ARBA" id="ARBA00022989"/>
    </source>
</evidence>
<evidence type="ECO:0000313" key="9">
    <source>
        <dbReference type="EMBL" id="KAF6786137.1"/>
    </source>
</evidence>
<feature type="compositionally biased region" description="Basic and acidic residues" evidence="6">
    <location>
        <begin position="1"/>
        <end position="10"/>
    </location>
</feature>
<evidence type="ECO:0000256" key="7">
    <source>
        <dbReference type="SAM" id="Phobius"/>
    </source>
</evidence>
<evidence type="ECO:0000256" key="3">
    <source>
        <dbReference type="ARBA" id="ARBA00022692"/>
    </source>
</evidence>
<reference evidence="9" key="1">
    <citation type="journal article" date="2020" name="Phytopathology">
        <title>Genome Sequence Resources of Colletotrichum truncatum, C. plurivorum, C. musicola, and C. sojae: Four Species Pathogenic to Soybean (Glycine max).</title>
        <authorList>
            <person name="Rogerio F."/>
            <person name="Boufleur T.R."/>
            <person name="Ciampi-Guillardi M."/>
            <person name="Sukno S.A."/>
            <person name="Thon M.R."/>
            <person name="Massola Junior N.S."/>
            <person name="Baroncelli R."/>
        </authorList>
    </citation>
    <scope>NUCLEOTIDE SEQUENCE</scope>
    <source>
        <strain evidence="9">LFN0074</strain>
    </source>
</reference>
<feature type="transmembrane region" description="Helical" evidence="7">
    <location>
        <begin position="103"/>
        <end position="120"/>
    </location>
</feature>
<dbReference type="OrthoDB" id="6730379at2759"/>
<dbReference type="InterPro" id="IPR011701">
    <property type="entry name" value="MFS"/>
</dbReference>
<feature type="region of interest" description="Disordered" evidence="6">
    <location>
        <begin position="1"/>
        <end position="31"/>
    </location>
</feature>
<sequence length="515" mass="57591">MSEKEMHDDVSAGATDVAYGHSETTQNRSTGKRGCDIAAHLADQFAAEPDYDRREEVKLRWKLDFRLIPILWLNITLPAMDKITPSTGALYGLREDLGLKGDQYAWVGSAFYFGYLLWCFPSSQVLQRLPIAKSMCIVMVIWGFVLVGAGFTQSFIPMVVTRVLLGALEAPVAPGNFIIMTMWYTREEQPIRAGLFYTGLATIITGILGWAVGFIPGPNAWRSFFWITGAISIAYGLIVGLLLPDNPVSAKFITSRERFVAVERLRADQLGIENKTFSAAQLRETLADPKTWLMFFFNIWVSVPNGGLTNFAPLIVNGLGFSPQRSTLLMIPTGVVQTLSSYACNFGVYLCARRFRGLQLRGAFVIGGLVVGMIATVLLYTLPLDNYTARLWALYWSYFYLGPYIVGLGINSANTAGHTKKVTTNAIVFASYCISNIIGPQFFKAAQAPLYPLGMGAMLVSYALSIFTMLLYMLYCWNENRRRDKLDHAAGQRVHLDTDFQDLTDRENIHFRYVW</sequence>
<evidence type="ECO:0000256" key="2">
    <source>
        <dbReference type="ARBA" id="ARBA00022448"/>
    </source>
</evidence>
<evidence type="ECO:0000313" key="10">
    <source>
        <dbReference type="Proteomes" id="UP000639643"/>
    </source>
</evidence>
<feature type="transmembrane region" description="Helical" evidence="7">
    <location>
        <begin position="328"/>
        <end position="350"/>
    </location>
</feature>
<dbReference type="PANTHER" id="PTHR43791:SF97">
    <property type="entry name" value="ALLANTOATE TRANSPORTER, PUTATIVE (AFU_ORTHOLOGUE AFUA_1G14700)-RELATED"/>
    <property type="match status" value="1"/>
</dbReference>
<organism evidence="9 10">
    <name type="scientific">Colletotrichum musicola</name>
    <dbReference type="NCBI Taxonomy" id="2175873"/>
    <lineage>
        <taxon>Eukaryota</taxon>
        <taxon>Fungi</taxon>
        <taxon>Dikarya</taxon>
        <taxon>Ascomycota</taxon>
        <taxon>Pezizomycotina</taxon>
        <taxon>Sordariomycetes</taxon>
        <taxon>Hypocreomycetidae</taxon>
        <taxon>Glomerellales</taxon>
        <taxon>Glomerellaceae</taxon>
        <taxon>Colletotrichum</taxon>
        <taxon>Colletotrichum orchidearum species complex</taxon>
    </lineage>
</organism>
<feature type="domain" description="Major facilitator superfamily (MFS) profile" evidence="8">
    <location>
        <begin position="67"/>
        <end position="481"/>
    </location>
</feature>
<evidence type="ECO:0000256" key="5">
    <source>
        <dbReference type="ARBA" id="ARBA00023136"/>
    </source>
</evidence>
<comment type="subcellular location">
    <subcellularLocation>
        <location evidence="1">Membrane</location>
        <topology evidence="1">Multi-pass membrane protein</topology>
    </subcellularLocation>
</comment>
<feature type="transmembrane region" description="Helical" evidence="7">
    <location>
        <begin position="223"/>
        <end position="243"/>
    </location>
</feature>
<dbReference type="Pfam" id="PF07690">
    <property type="entry name" value="MFS_1"/>
    <property type="match status" value="1"/>
</dbReference>
<dbReference type="AlphaFoldDB" id="A0A8H6IMZ8"/>
<evidence type="ECO:0000256" key="6">
    <source>
        <dbReference type="SAM" id="MobiDB-lite"/>
    </source>
</evidence>
<protein>
    <submittedName>
        <fullName evidence="9">MFS allantoate transporter</fullName>
    </submittedName>
</protein>
<keyword evidence="3 7" id="KW-0812">Transmembrane</keyword>
<feature type="transmembrane region" description="Helical" evidence="7">
    <location>
        <begin position="422"/>
        <end position="443"/>
    </location>
</feature>
<proteinExistence type="predicted"/>
<keyword evidence="5 7" id="KW-0472">Membrane</keyword>
<feature type="transmembrane region" description="Helical" evidence="7">
    <location>
        <begin position="362"/>
        <end position="380"/>
    </location>
</feature>
<keyword evidence="10" id="KW-1185">Reference proteome</keyword>
<dbReference type="InterPro" id="IPR036259">
    <property type="entry name" value="MFS_trans_sf"/>
</dbReference>
<dbReference type="GO" id="GO:0016020">
    <property type="term" value="C:membrane"/>
    <property type="evidence" value="ECO:0007669"/>
    <property type="project" value="UniProtKB-SubCell"/>
</dbReference>
<dbReference type="EMBL" id="WIGM01001954">
    <property type="protein sequence ID" value="KAF6786137.1"/>
    <property type="molecule type" value="Genomic_DNA"/>
</dbReference>
<name>A0A8H6IMZ8_9PEZI</name>
<accession>A0A8H6IMZ8</accession>
<feature type="transmembrane region" description="Helical" evidence="7">
    <location>
        <begin position="392"/>
        <end position="410"/>
    </location>
</feature>
<evidence type="ECO:0000256" key="1">
    <source>
        <dbReference type="ARBA" id="ARBA00004141"/>
    </source>
</evidence>
<gene>
    <name evidence="9" type="ORF">CMUS01_16531</name>
</gene>
<dbReference type="InterPro" id="IPR020846">
    <property type="entry name" value="MFS_dom"/>
</dbReference>
<feature type="transmembrane region" description="Helical" evidence="7">
    <location>
        <begin position="292"/>
        <end position="316"/>
    </location>
</feature>